<dbReference type="PANTHER" id="PTHR42643">
    <property type="entry name" value="IONOTROPIC RECEPTOR 20A-RELATED"/>
    <property type="match status" value="1"/>
</dbReference>
<proteinExistence type="predicted"/>
<dbReference type="SUPFAM" id="SSF53850">
    <property type="entry name" value="Periplasmic binding protein-like II"/>
    <property type="match status" value="1"/>
</dbReference>
<reference evidence="9 10" key="1">
    <citation type="journal article" date="2008" name="Nature">
        <title>The genome of the model beetle and pest Tribolium castaneum.</title>
        <authorList>
            <consortium name="Tribolium Genome Sequencing Consortium"/>
            <person name="Richards S."/>
            <person name="Gibbs R.A."/>
            <person name="Weinstock G.M."/>
            <person name="Brown S.J."/>
            <person name="Denell R."/>
            <person name="Beeman R.W."/>
            <person name="Gibbs R."/>
            <person name="Beeman R.W."/>
            <person name="Brown S.J."/>
            <person name="Bucher G."/>
            <person name="Friedrich M."/>
            <person name="Grimmelikhuijzen C.J."/>
            <person name="Klingler M."/>
            <person name="Lorenzen M."/>
            <person name="Richards S."/>
            <person name="Roth S."/>
            <person name="Schroder R."/>
            <person name="Tautz D."/>
            <person name="Zdobnov E.M."/>
            <person name="Muzny D."/>
            <person name="Gibbs R.A."/>
            <person name="Weinstock G.M."/>
            <person name="Attaway T."/>
            <person name="Bell S."/>
            <person name="Buhay C.J."/>
            <person name="Chandrabose M.N."/>
            <person name="Chavez D."/>
            <person name="Clerk-Blankenburg K.P."/>
            <person name="Cree A."/>
            <person name="Dao M."/>
            <person name="Davis C."/>
            <person name="Chacko J."/>
            <person name="Dinh H."/>
            <person name="Dugan-Rocha S."/>
            <person name="Fowler G."/>
            <person name="Garner T.T."/>
            <person name="Garnes J."/>
            <person name="Gnirke A."/>
            <person name="Hawes A."/>
            <person name="Hernandez J."/>
            <person name="Hines S."/>
            <person name="Holder M."/>
            <person name="Hume J."/>
            <person name="Jhangiani S.N."/>
            <person name="Joshi V."/>
            <person name="Khan Z.M."/>
            <person name="Jackson L."/>
            <person name="Kovar C."/>
            <person name="Kowis A."/>
            <person name="Lee S."/>
            <person name="Lewis L.R."/>
            <person name="Margolis J."/>
            <person name="Morgan M."/>
            <person name="Nazareth L.V."/>
            <person name="Nguyen N."/>
            <person name="Okwuonu G."/>
            <person name="Parker D."/>
            <person name="Richards S."/>
            <person name="Ruiz S.J."/>
            <person name="Santibanez J."/>
            <person name="Savard J."/>
            <person name="Scherer S.E."/>
            <person name="Schneider B."/>
            <person name="Sodergren E."/>
            <person name="Tautz D."/>
            <person name="Vattahil S."/>
            <person name="Villasana D."/>
            <person name="White C.S."/>
            <person name="Wright R."/>
            <person name="Park Y."/>
            <person name="Beeman R.W."/>
            <person name="Lord J."/>
            <person name="Oppert B."/>
            <person name="Lorenzen M."/>
            <person name="Brown S."/>
            <person name="Wang L."/>
            <person name="Savard J."/>
            <person name="Tautz D."/>
            <person name="Richards S."/>
            <person name="Weinstock G."/>
            <person name="Gibbs R.A."/>
            <person name="Liu Y."/>
            <person name="Worley K."/>
            <person name="Weinstock G."/>
            <person name="Elsik C.G."/>
            <person name="Reese J.T."/>
            <person name="Elhaik E."/>
            <person name="Landan G."/>
            <person name="Graur D."/>
            <person name="Arensburger P."/>
            <person name="Atkinson P."/>
            <person name="Beeman R.W."/>
            <person name="Beidler J."/>
            <person name="Brown S.J."/>
            <person name="Demuth J.P."/>
            <person name="Drury D.W."/>
            <person name="Du Y.Z."/>
            <person name="Fujiwara H."/>
            <person name="Lorenzen M."/>
            <person name="Maselli V."/>
            <person name="Osanai M."/>
            <person name="Park Y."/>
            <person name="Robertson H.M."/>
            <person name="Tu Z."/>
            <person name="Wang J.J."/>
            <person name="Wang S."/>
            <person name="Richards S."/>
            <person name="Song H."/>
            <person name="Zhang L."/>
            <person name="Sodergren E."/>
            <person name="Werner D."/>
            <person name="Stanke M."/>
            <person name="Morgenstern B."/>
            <person name="Solovyev V."/>
            <person name="Kosarev P."/>
            <person name="Brown G."/>
            <person name="Chen H.C."/>
            <person name="Ermolaeva O."/>
            <person name="Hlavina W."/>
            <person name="Kapustin Y."/>
            <person name="Kiryutin B."/>
            <person name="Kitts P."/>
            <person name="Maglott D."/>
            <person name="Pruitt K."/>
            <person name="Sapojnikov V."/>
            <person name="Souvorov A."/>
            <person name="Mackey A.J."/>
            <person name="Waterhouse R.M."/>
            <person name="Wyder S."/>
            <person name="Zdobnov E.M."/>
            <person name="Zdobnov E.M."/>
            <person name="Wyder S."/>
            <person name="Kriventseva E.V."/>
            <person name="Kadowaki T."/>
            <person name="Bork P."/>
            <person name="Aranda M."/>
            <person name="Bao R."/>
            <person name="Beermann A."/>
            <person name="Berns N."/>
            <person name="Bolognesi R."/>
            <person name="Bonneton F."/>
            <person name="Bopp D."/>
            <person name="Brown S.J."/>
            <person name="Bucher G."/>
            <person name="Butts T."/>
            <person name="Chaumot A."/>
            <person name="Denell R.E."/>
            <person name="Ferrier D.E."/>
            <person name="Friedrich M."/>
            <person name="Gordon C.M."/>
            <person name="Jindra M."/>
            <person name="Klingler M."/>
            <person name="Lan Q."/>
            <person name="Lattorff H.M."/>
            <person name="Laudet V."/>
            <person name="von Levetsow C."/>
            <person name="Liu Z."/>
            <person name="Lutz R."/>
            <person name="Lynch J.A."/>
            <person name="da Fonseca R.N."/>
            <person name="Posnien N."/>
            <person name="Reuter R."/>
            <person name="Roth S."/>
            <person name="Savard J."/>
            <person name="Schinko J.B."/>
            <person name="Schmitt C."/>
            <person name="Schoppmeier M."/>
            <person name="Schroder R."/>
            <person name="Shippy T.D."/>
            <person name="Simonnet F."/>
            <person name="Marques-Souza H."/>
            <person name="Tautz D."/>
            <person name="Tomoyasu Y."/>
            <person name="Trauner J."/>
            <person name="Van der Zee M."/>
            <person name="Vervoort M."/>
            <person name="Wittkopp N."/>
            <person name="Wimmer E.A."/>
            <person name="Yang X."/>
            <person name="Jones A.K."/>
            <person name="Sattelle D.B."/>
            <person name="Ebert P.R."/>
            <person name="Nelson D."/>
            <person name="Scott J.G."/>
            <person name="Beeman R.W."/>
            <person name="Muthukrishnan S."/>
            <person name="Kramer K.J."/>
            <person name="Arakane Y."/>
            <person name="Beeman R.W."/>
            <person name="Zhu Q."/>
            <person name="Hogenkamp D."/>
            <person name="Dixit R."/>
            <person name="Oppert B."/>
            <person name="Jiang H."/>
            <person name="Zou Z."/>
            <person name="Marshall J."/>
            <person name="Elpidina E."/>
            <person name="Vinokurov K."/>
            <person name="Oppert C."/>
            <person name="Zou Z."/>
            <person name="Evans J."/>
            <person name="Lu Z."/>
            <person name="Zhao P."/>
            <person name="Sumathipala N."/>
            <person name="Altincicek B."/>
            <person name="Vilcinskas A."/>
            <person name="Williams M."/>
            <person name="Hultmark D."/>
            <person name="Hetru C."/>
            <person name="Jiang H."/>
            <person name="Grimmelikhuijzen C.J."/>
            <person name="Hauser F."/>
            <person name="Cazzamali G."/>
            <person name="Williamson M."/>
            <person name="Park Y."/>
            <person name="Li B."/>
            <person name="Tanaka Y."/>
            <person name="Predel R."/>
            <person name="Neupert S."/>
            <person name="Schachtner J."/>
            <person name="Verleyen P."/>
            <person name="Raible F."/>
            <person name="Bork P."/>
            <person name="Friedrich M."/>
            <person name="Walden K.K."/>
            <person name="Robertson H.M."/>
            <person name="Angeli S."/>
            <person name="Foret S."/>
            <person name="Bucher G."/>
            <person name="Schuetz S."/>
            <person name="Maleszka R."/>
            <person name="Wimmer E.A."/>
            <person name="Beeman R.W."/>
            <person name="Lorenzen M."/>
            <person name="Tomoyasu Y."/>
            <person name="Miller S.C."/>
            <person name="Grossmann D."/>
            <person name="Bucher G."/>
        </authorList>
    </citation>
    <scope>NUCLEOTIDE SEQUENCE [LARGE SCALE GENOMIC DNA]</scope>
    <source>
        <strain evidence="9 10">Georgia GA2</strain>
    </source>
</reference>
<evidence type="ECO:0000256" key="2">
    <source>
        <dbReference type="ARBA" id="ARBA00022475"/>
    </source>
</evidence>
<evidence type="ECO:0008006" key="11">
    <source>
        <dbReference type="Google" id="ProtNLM"/>
    </source>
</evidence>
<keyword evidence="7" id="KW-0325">Glycoprotein</keyword>
<evidence type="ECO:0000256" key="1">
    <source>
        <dbReference type="ARBA" id="ARBA00004651"/>
    </source>
</evidence>
<dbReference type="FunCoup" id="A0A139WKX0">
    <property type="interactions" value="40"/>
</dbReference>
<reference evidence="9 10" key="2">
    <citation type="journal article" date="2010" name="Nucleic Acids Res.">
        <title>BeetleBase in 2010: revisions to provide comprehensive genomic information for Tribolium castaneum.</title>
        <authorList>
            <person name="Kim H.S."/>
            <person name="Murphy T."/>
            <person name="Xia J."/>
            <person name="Caragea D."/>
            <person name="Park Y."/>
            <person name="Beeman R.W."/>
            <person name="Lorenzen M.D."/>
            <person name="Butcher S."/>
            <person name="Manak J.R."/>
            <person name="Brown S.J."/>
        </authorList>
    </citation>
    <scope>GENOME REANNOTATION</scope>
    <source>
        <strain evidence="9 10">Georgia GA2</strain>
    </source>
</reference>
<accession>A0A139WKX0</accession>
<keyword evidence="6" id="KW-0675">Receptor</keyword>
<feature type="transmembrane region" description="Helical" evidence="8">
    <location>
        <begin position="132"/>
        <end position="150"/>
    </location>
</feature>
<dbReference type="PANTHER" id="PTHR42643:SF38">
    <property type="entry name" value="IONOTROPIC RECEPTOR 100A"/>
    <property type="match status" value="1"/>
</dbReference>
<dbReference type="Gene3D" id="3.40.190.10">
    <property type="entry name" value="Periplasmic binding protein-like II"/>
    <property type="match status" value="1"/>
</dbReference>
<feature type="transmembrane region" description="Helical" evidence="8">
    <location>
        <begin position="180"/>
        <end position="196"/>
    </location>
</feature>
<keyword evidence="5 8" id="KW-0472">Membrane</keyword>
<evidence type="ECO:0000313" key="10">
    <source>
        <dbReference type="Proteomes" id="UP000007266"/>
    </source>
</evidence>
<gene>
    <name evidence="9" type="primary">AUGUSTUS-3.0.2_31051</name>
    <name evidence="9" type="ORF">TcasGA2_TC031051</name>
</gene>
<feature type="transmembrane region" description="Helical" evidence="8">
    <location>
        <begin position="471"/>
        <end position="487"/>
    </location>
</feature>
<evidence type="ECO:0000256" key="3">
    <source>
        <dbReference type="ARBA" id="ARBA00022692"/>
    </source>
</evidence>
<evidence type="ECO:0000256" key="7">
    <source>
        <dbReference type="ARBA" id="ARBA00023180"/>
    </source>
</evidence>
<comment type="subcellular location">
    <subcellularLocation>
        <location evidence="1">Cell membrane</location>
        <topology evidence="1">Multi-pass membrane protein</topology>
    </subcellularLocation>
</comment>
<keyword evidence="10" id="KW-1185">Reference proteome</keyword>
<dbReference type="InterPro" id="IPR052192">
    <property type="entry name" value="Insect_Ionotropic_Sensory_Rcpt"/>
</dbReference>
<feature type="non-terminal residue" evidence="9">
    <location>
        <position position="606"/>
    </location>
</feature>
<feature type="transmembrane region" description="Helical" evidence="8">
    <location>
        <begin position="421"/>
        <end position="441"/>
    </location>
</feature>
<dbReference type="Proteomes" id="UP000007266">
    <property type="component" value="Linkage group 3"/>
</dbReference>
<feature type="transmembrane region" description="Helical" evidence="8">
    <location>
        <begin position="359"/>
        <end position="381"/>
    </location>
</feature>
<keyword evidence="4 8" id="KW-1133">Transmembrane helix</keyword>
<evidence type="ECO:0000256" key="8">
    <source>
        <dbReference type="SAM" id="Phobius"/>
    </source>
</evidence>
<keyword evidence="2" id="KW-1003">Cell membrane</keyword>
<sequence length="606" mass="68963">MKLNGHVLKISMFARNPTAVKLNANKSSAAFSGVDGNVLAQLSQGMDFVADISSEFPFYGQTLRNGSVTGTLGAVAKGVVDLAMNGRFIVGQEYDSVEFTVAYSNDKICVVAPKSGRIPHWAEIFHSFRLRVWLLIVLVIIMSLLIWCAFERSWGKVWIEMCSIFINVPVKLSLNWERKIYLTFLLQFLVIINGIFQGNLIKTFSAVSYYPDINTLEELDKSGLKILTSLGVFNNNESELFKHLQGKVVDRNQSAIERVAYCKDIVALERKNDANLFKSVYVSSDGTSLIHLVQECPISYHLGFIVTEGSPYLPRVNQLVRRMFECGLTKKWYSDMSQKIIIKMRFGQKVKKNRKVKAFSLYDMQLVFLTLILAMNGRFIVGQEYDSVEFTVAYSNDKICVVAPKSGRIPHWAEIFHSFRLRVWLLIFLVIIMSLLIWCAFERSWGKVWIEMCSIFINVPVKLSLNWERKIYLTFLLQFLVIINGIFQGNLIKTFSAVSYYPDINTLEDLDKSGLKILTSLGVFNNNESELFKHLQGKVVDRNQSAIERVAYCKDIVALERKNDANLFKSVYVSSDGTSLIHLVQECPISYHLGFIVTEGSPYLPR</sequence>
<protein>
    <recommendedName>
        <fullName evidence="11">Ionotropic glutamate receptor C-terminal domain-containing protein</fullName>
    </recommendedName>
</protein>
<evidence type="ECO:0000256" key="4">
    <source>
        <dbReference type="ARBA" id="ARBA00022989"/>
    </source>
</evidence>
<evidence type="ECO:0000256" key="6">
    <source>
        <dbReference type="ARBA" id="ARBA00023170"/>
    </source>
</evidence>
<evidence type="ECO:0000313" key="9">
    <source>
        <dbReference type="EMBL" id="KYB28471.1"/>
    </source>
</evidence>
<dbReference type="OMA" id="ERVAYCK"/>
<dbReference type="EMBL" id="KQ971326">
    <property type="protein sequence ID" value="KYB28471.1"/>
    <property type="molecule type" value="Genomic_DNA"/>
</dbReference>
<dbReference type="eggNOG" id="ENOG502S09N">
    <property type="taxonomic scope" value="Eukaryota"/>
</dbReference>
<keyword evidence="3 8" id="KW-0812">Transmembrane</keyword>
<evidence type="ECO:0000256" key="5">
    <source>
        <dbReference type="ARBA" id="ARBA00023136"/>
    </source>
</evidence>
<organism evidence="9 10">
    <name type="scientific">Tribolium castaneum</name>
    <name type="common">Red flour beetle</name>
    <dbReference type="NCBI Taxonomy" id="7070"/>
    <lineage>
        <taxon>Eukaryota</taxon>
        <taxon>Metazoa</taxon>
        <taxon>Ecdysozoa</taxon>
        <taxon>Arthropoda</taxon>
        <taxon>Hexapoda</taxon>
        <taxon>Insecta</taxon>
        <taxon>Pterygota</taxon>
        <taxon>Neoptera</taxon>
        <taxon>Endopterygota</taxon>
        <taxon>Coleoptera</taxon>
        <taxon>Polyphaga</taxon>
        <taxon>Cucujiformia</taxon>
        <taxon>Tenebrionidae</taxon>
        <taxon>Tenebrionidae incertae sedis</taxon>
        <taxon>Tribolium</taxon>
    </lineage>
</organism>
<name>A0A139WKX0_TRICA</name>
<dbReference type="GO" id="GO:0005886">
    <property type="term" value="C:plasma membrane"/>
    <property type="evidence" value="ECO:0007669"/>
    <property type="project" value="UniProtKB-SubCell"/>
</dbReference>
<dbReference type="AlphaFoldDB" id="A0A139WKX0"/>
<dbReference type="InParanoid" id="A0A139WKX0"/>